<dbReference type="InterPro" id="IPR027417">
    <property type="entry name" value="P-loop_NTPase"/>
</dbReference>
<protein>
    <submittedName>
        <fullName evidence="2">KAP P-loop</fullName>
    </submittedName>
</protein>
<comment type="caution">
    <text evidence="2">The sequence shown here is derived from an EMBL/GenBank/DDBJ whole genome shotgun (WGS) entry which is preliminary data.</text>
</comment>
<sequence>MDGVIHASRFAEWKQEYSWETCLTERENYGKFLISILTAEDSGHVINLNGAWGTGKTQFVRRLYVECAKQKYPVVYIDAWESDFLKDPMTVICSELLNQLGFVFKNSDIDKRKRPYRKAKEKLEHLLVNFEKFSRVIYSANKVYTSNFELDGFDLSGLDLTQSVLGLGKPSLQPKGVGETNESLLKNLVSQQNNLVTAMKNIRHQVSIISGIMANLYDLKIPIVIFVDELDRCRPDYAIKMLEIIKHFFDVKGCAFLISTDTASLHSSIKSIYGEGFDSPRYLKRFFDRQILLQKPNTLTYIKIKGLGLEKYSDRGITFYPFKSQTELDEELLAHLLDAERFELRDVEHVIQKLHASLEYITRVNPKKISVLNLAVLMFAIVEHHKNEASLNNRSSAAYTPYRGQAETREILSITVKELLTLQLKTVSYCISKAKYKGRTLYNSSGQTMLCSDAHEQKNFFLGKWKDIDTVKNLEELGKAFDDYPDNYFLWDDYKNLVGLTSHIE</sequence>
<dbReference type="EMBL" id="SYUV01000035">
    <property type="protein sequence ID" value="TKF31627.1"/>
    <property type="molecule type" value="Genomic_DNA"/>
</dbReference>
<dbReference type="Gene3D" id="3.40.50.300">
    <property type="entry name" value="P-loop containing nucleotide triphosphate hydrolases"/>
    <property type="match status" value="1"/>
</dbReference>
<dbReference type="SUPFAM" id="SSF52540">
    <property type="entry name" value="P-loop containing nucleoside triphosphate hydrolases"/>
    <property type="match status" value="1"/>
</dbReference>
<proteinExistence type="predicted"/>
<feature type="domain" description="KAP NTPase" evidence="1">
    <location>
        <begin position="29"/>
        <end position="288"/>
    </location>
</feature>
<evidence type="ECO:0000313" key="2">
    <source>
        <dbReference type="EMBL" id="TKF31627.1"/>
    </source>
</evidence>
<dbReference type="InterPro" id="IPR011646">
    <property type="entry name" value="KAP_P-loop"/>
</dbReference>
<reference evidence="2 3" key="1">
    <citation type="submission" date="2019-04" db="EMBL/GenBank/DDBJ databases">
        <title>A reverse ecology approach based on a biological definition of microbial populations.</title>
        <authorList>
            <person name="Arevalo P."/>
            <person name="Vaninsberghe D."/>
            <person name="Elsherbini J."/>
            <person name="Gore J."/>
            <person name="Polz M."/>
        </authorList>
    </citation>
    <scope>NUCLEOTIDE SEQUENCE [LARGE SCALE GENOMIC DNA]</scope>
    <source>
        <strain evidence="2 3">10N.261.46.F4</strain>
    </source>
</reference>
<accession>A0A4U1ZGE5</accession>
<dbReference type="RefSeq" id="WP_136980353.1">
    <property type="nucleotide sequence ID" value="NZ_SYUV01000035.1"/>
</dbReference>
<organism evidence="2 3">
    <name type="scientific">Vibrio kanaloae</name>
    <dbReference type="NCBI Taxonomy" id="170673"/>
    <lineage>
        <taxon>Bacteria</taxon>
        <taxon>Pseudomonadati</taxon>
        <taxon>Pseudomonadota</taxon>
        <taxon>Gammaproteobacteria</taxon>
        <taxon>Vibrionales</taxon>
        <taxon>Vibrionaceae</taxon>
        <taxon>Vibrio</taxon>
    </lineage>
</organism>
<dbReference type="Proteomes" id="UP000307574">
    <property type="component" value="Unassembled WGS sequence"/>
</dbReference>
<gene>
    <name evidence="2" type="ORF">FCV50_11325</name>
</gene>
<dbReference type="AlphaFoldDB" id="A0A4U1ZGE5"/>
<evidence type="ECO:0000313" key="3">
    <source>
        <dbReference type="Proteomes" id="UP000307574"/>
    </source>
</evidence>
<evidence type="ECO:0000259" key="1">
    <source>
        <dbReference type="Pfam" id="PF07693"/>
    </source>
</evidence>
<dbReference type="Pfam" id="PF07693">
    <property type="entry name" value="KAP_NTPase"/>
    <property type="match status" value="1"/>
</dbReference>
<name>A0A4U1ZGE5_9VIBR</name>